<organism evidence="1 2">
    <name type="scientific">Flagellimonas maritima</name>
    <dbReference type="NCBI Taxonomy" id="1383885"/>
    <lineage>
        <taxon>Bacteria</taxon>
        <taxon>Pseudomonadati</taxon>
        <taxon>Bacteroidota</taxon>
        <taxon>Flavobacteriia</taxon>
        <taxon>Flavobacteriales</taxon>
        <taxon>Flavobacteriaceae</taxon>
        <taxon>Flagellimonas</taxon>
    </lineage>
</organism>
<sequence>MIFCLGFVFSCSNDSDDSETITVRVDRSANLLATGASANDILSNANFDELRIEIGFVTGFRPTQTAMNNFVDFLRDRTFKQDIEIIYTELPSPNEETLVLEEIADLEEENRTAYNDGSTLAIYIYFADAPSDGDDLDEGLVTLGAVYQNTSMIIYESTIRNLASRSSLVSVTELETATLNHEFGHLFGLVNLGTDAINDHEDPEADNHCIVDGCLMRAQLQFGATARTQNLTGKASTIRSACNLNGNSVLKILESNVSRGFAAVPLLDAECLLDLESNGGR</sequence>
<proteinExistence type="predicted"/>
<dbReference type="AlphaFoldDB" id="A0A2Z4LQA4"/>
<accession>A0A2Z4LQA4</accession>
<dbReference type="EMBL" id="CP030104">
    <property type="protein sequence ID" value="AWX43754.1"/>
    <property type="molecule type" value="Genomic_DNA"/>
</dbReference>
<dbReference type="KEGG" id="spon:HME9304_00745"/>
<dbReference type="SUPFAM" id="SSF55486">
    <property type="entry name" value="Metalloproteases ('zincins'), catalytic domain"/>
    <property type="match status" value="1"/>
</dbReference>
<evidence type="ECO:0000313" key="2">
    <source>
        <dbReference type="Proteomes" id="UP000248536"/>
    </source>
</evidence>
<dbReference type="Proteomes" id="UP000248536">
    <property type="component" value="Chromosome"/>
</dbReference>
<reference evidence="1 2" key="1">
    <citation type="submission" date="2018-06" db="EMBL/GenBank/DDBJ databases">
        <title>Spongiibacterium sp. HME9304 Genome sequencing and assembly.</title>
        <authorList>
            <person name="Kang H."/>
            <person name="Kim H."/>
            <person name="Joh K."/>
        </authorList>
    </citation>
    <scope>NUCLEOTIDE SEQUENCE [LARGE SCALE GENOMIC DNA]</scope>
    <source>
        <strain evidence="1 2">HME9304</strain>
    </source>
</reference>
<keyword evidence="2" id="KW-1185">Reference proteome</keyword>
<gene>
    <name evidence="1" type="ORF">HME9304_00745</name>
</gene>
<evidence type="ECO:0000313" key="1">
    <source>
        <dbReference type="EMBL" id="AWX43754.1"/>
    </source>
</evidence>
<evidence type="ECO:0008006" key="3">
    <source>
        <dbReference type="Google" id="ProtNLM"/>
    </source>
</evidence>
<name>A0A2Z4LQA4_9FLAO</name>
<protein>
    <recommendedName>
        <fullName evidence="3">Membrane metalloprotease</fullName>
    </recommendedName>
</protein>